<dbReference type="InterPro" id="IPR013083">
    <property type="entry name" value="Znf_RING/FYVE/PHD"/>
</dbReference>
<keyword evidence="7" id="KW-0479">Metal-binding</keyword>
<comment type="subcellular location">
    <subcellularLocation>
        <location evidence="2">Membrane</location>
        <topology evidence="2">Multi-pass membrane protein</topology>
    </subcellularLocation>
</comment>
<feature type="transmembrane region" description="Helical" evidence="14">
    <location>
        <begin position="1355"/>
        <end position="1380"/>
    </location>
</feature>
<dbReference type="EC" id="2.3.2.27" evidence="4"/>
<evidence type="ECO:0000256" key="5">
    <source>
        <dbReference type="ARBA" id="ARBA00022679"/>
    </source>
</evidence>
<reference evidence="17" key="1">
    <citation type="submission" date="2018-05" db="EMBL/GenBank/DDBJ databases">
        <title>Draft genome sequence of Stemphylium lycopersici strain CIDEFI 213.</title>
        <authorList>
            <person name="Medina R."/>
            <person name="Franco M.E.E."/>
            <person name="Lucentini C.G."/>
            <person name="Saparrat M.C.N."/>
            <person name="Balatti P.A."/>
        </authorList>
    </citation>
    <scope>NUCLEOTIDE SEQUENCE [LARGE SCALE GENOMIC DNA]</scope>
    <source>
        <strain evidence="17">CIDEFI 213</strain>
    </source>
</reference>
<name>A0A364N956_STELY</name>
<dbReference type="SUPFAM" id="SSF57850">
    <property type="entry name" value="RING/U-box"/>
    <property type="match status" value="1"/>
</dbReference>
<feature type="transmembrane region" description="Helical" evidence="14">
    <location>
        <begin position="118"/>
        <end position="143"/>
    </location>
</feature>
<feature type="transmembrane region" description="Helical" evidence="14">
    <location>
        <begin position="1490"/>
        <end position="1509"/>
    </location>
</feature>
<keyword evidence="17" id="KW-1185">Reference proteome</keyword>
<comment type="catalytic activity">
    <reaction evidence="1">
        <text>S-ubiquitinyl-[E2 ubiquitin-conjugating enzyme]-L-cysteine + [acceptor protein]-L-lysine = [E2 ubiquitin-conjugating enzyme]-L-cysteine + N(6)-ubiquitinyl-[acceptor protein]-L-lysine.</text>
        <dbReference type="EC" id="2.3.2.27"/>
    </reaction>
</comment>
<accession>A0A364N956</accession>
<dbReference type="PANTHER" id="PTHR13145">
    <property type="entry name" value="SSM4 PROTEIN"/>
    <property type="match status" value="1"/>
</dbReference>
<feature type="compositionally biased region" description="Basic and acidic residues" evidence="13">
    <location>
        <begin position="616"/>
        <end position="628"/>
    </location>
</feature>
<feature type="domain" description="RING-CH-type" evidence="15">
    <location>
        <begin position="37"/>
        <end position="98"/>
    </location>
</feature>
<evidence type="ECO:0000256" key="2">
    <source>
        <dbReference type="ARBA" id="ARBA00004141"/>
    </source>
</evidence>
<feature type="region of interest" description="Disordered" evidence="13">
    <location>
        <begin position="1"/>
        <end position="36"/>
    </location>
</feature>
<dbReference type="SMART" id="SM00744">
    <property type="entry name" value="RINGv"/>
    <property type="match status" value="1"/>
</dbReference>
<feature type="transmembrane region" description="Helical" evidence="14">
    <location>
        <begin position="1091"/>
        <end position="1118"/>
    </location>
</feature>
<feature type="transmembrane region" description="Helical" evidence="14">
    <location>
        <begin position="304"/>
        <end position="323"/>
    </location>
</feature>
<dbReference type="PANTHER" id="PTHR13145:SF0">
    <property type="entry name" value="E3 UBIQUITIN-PROTEIN LIGASE MARCHF6"/>
    <property type="match status" value="1"/>
</dbReference>
<comment type="pathway">
    <text evidence="3">Protein modification; protein ubiquitination.</text>
</comment>
<evidence type="ECO:0000256" key="4">
    <source>
        <dbReference type="ARBA" id="ARBA00012483"/>
    </source>
</evidence>
<keyword evidence="9" id="KW-0833">Ubl conjugation pathway</keyword>
<feature type="region of interest" description="Disordered" evidence="13">
    <location>
        <begin position="475"/>
        <end position="710"/>
    </location>
</feature>
<keyword evidence="12 14" id="KW-0472">Membrane</keyword>
<feature type="transmembrane region" description="Helical" evidence="14">
    <location>
        <begin position="1197"/>
        <end position="1220"/>
    </location>
</feature>
<evidence type="ECO:0000256" key="9">
    <source>
        <dbReference type="ARBA" id="ARBA00022786"/>
    </source>
</evidence>
<evidence type="ECO:0000256" key="12">
    <source>
        <dbReference type="ARBA" id="ARBA00023136"/>
    </source>
</evidence>
<dbReference type="GO" id="GO:0036503">
    <property type="term" value="P:ERAD pathway"/>
    <property type="evidence" value="ECO:0007669"/>
    <property type="project" value="TreeGrafter"/>
</dbReference>
<keyword evidence="8" id="KW-0863">Zinc-finger</keyword>
<dbReference type="GO" id="GO:0008270">
    <property type="term" value="F:zinc ion binding"/>
    <property type="evidence" value="ECO:0007669"/>
    <property type="project" value="UniProtKB-KW"/>
</dbReference>
<feature type="compositionally biased region" description="Low complexity" evidence="13">
    <location>
        <begin position="635"/>
        <end position="648"/>
    </location>
</feature>
<dbReference type="FunFam" id="3.30.40.10:FF:000287">
    <property type="entry name" value="RING finger membrane protein"/>
    <property type="match status" value="1"/>
</dbReference>
<feature type="compositionally biased region" description="Polar residues" evidence="13">
    <location>
        <begin position="487"/>
        <end position="508"/>
    </location>
</feature>
<sequence>MATDAAPLNAGPFDEAPAMATPAQDDDVTDTSETRAVDKDEADTCRICRGEGTVDEPLFFPCKCSGSIKYVHQECLMEWLSHTQKKHCELCKTSFRFTKLYHPGMPSRIPTTVFIRRAALHVFNMFVTWCRGVLVGAVWLFLLPWCMRLVWRSLFWVGDGGWSRDMLMETAETPEMRTFSTGELNMIRTAVDGAKSRNGTADVSLPNPPISISYNPNNNATGESMFWTFAKRFFFGVPYPSLQLAQIDKPSHFSISESNVTASNFTSGPLALRSPSLLSDVPFFNWFHSQSANRFIVDVIEGQIITLLVVVAFILVFLIREWVVQQQPVINMVALGDNAAAQQAADLEQEAEVEVENIAVDEDELDDALGALGAEVAQEAQEAQNTNDEGPAPPNDDNVQVNGLEASEPIIRRVRRSSSLRRERDEVVRRLVRDGLSDDVSAIIQSEAADENADIFNQDNEDARNLHESLRRAMNAREEASEHQDDSQASGSSYPTRTSSLPLPSGSVSDAGDFDPSWQRPEMPARDRSFIATEIRRSLEEGKSWSFENVPQASGPVADNAEEESRSWKDNTANEQRREEPGSMLDQEQHSEHSSGSWQQVPDVVGDDSDQALEGENTHDKGKGKAVDNNEDASNESASSTGSAADSDNGITVDTTIEVDNSVSQPEHNTSTQGQEQTGAGEAREHQNEPPAAANDVQPVEPQAPGNPMNRVLDWMFGDVAPATQVADEGGNDEHVVRDLADEAPFVPFMGNDVRDHGNAPAQDAEVAAAAAQAGIDVNDQEAIEDAEDLEGILELIGMQGPLVGLFQNALFSAVLISATLACAVWLPYLWGKVVILFMGSPIALFIKLPLQVVAAITDFVVDVTLLIVAGTTYWSSYTISGLVKFCSWGTLSQTIEGPLRKISAPAYSLAESAMVRIGKMFIESPLSPGPDYFRLSVNAHASLRSLQNTTSFALNETSNFANAVFEEISADSPPKLVLRILTQFPSVIANTYTVAYSQSSALLSWLWSSKSYRITLDVDLGRNTTVAYTAMERWTAGDRLIAVLAGYGFFALAGAVYLKRGTPFSSSQQGQKIERILSDILQQAGGVLKVILIISIEMLAFPLYCGLLLDLAMLPLFKNATLYTRWQFARESPWTSGFVHWFIGTCYMFHFALFVAMCRKIMRKGVLYFIRDPDDPTFHPVRDVLERSVTTQLRKIAFSALVYGALVIVCLGGVVWTLSRATSNVLPIHWTTEAPSLEFPLDLLFYNFLTPVIIKFYKPSEGLHAMYKWCFQKCAAFLRLSNFLFGDKVPEQEGEDGRYVRAPASDQARIPKGHPVFVEVDRDNVRKDGQNDVGIHNSELVSMVFIPPWFRMRIFCFVVAIWIFMGLSGVSVTILPLLFGRYLFSLFLPPTVEMNDIHAFSLGIYTLASIGYSVYHATKFIMTLHRPVPDAMSTLHTIATTTWRVGGRVLRFSYVWASLIFVIPFLFAVLLELYFLMPLHAYLGPKEPHVVHLIQDWTLGFLYSRLAARLVFANRNSRPARAFAAVVRDGYLYPNAQIATKCFLIPVLAAFSVAIAVPASLAWMTSRTMYYGASEATKNQVWRFSFPAVGLSLVLMWASSAVVRLLVRWRLVVRDEVYLIGERLHNFGERKAPVAQVAASTLTSSSSSSSSPSSSPGLLVAGEVMGEGEAGLQAAA</sequence>
<evidence type="ECO:0000256" key="13">
    <source>
        <dbReference type="SAM" id="MobiDB-lite"/>
    </source>
</evidence>
<feature type="transmembrane region" description="Helical" evidence="14">
    <location>
        <begin position="1400"/>
        <end position="1418"/>
    </location>
</feature>
<protein>
    <recommendedName>
        <fullName evidence="4">RING-type E3 ubiquitin transferase</fullName>
        <ecNumber evidence="4">2.3.2.27</ecNumber>
    </recommendedName>
</protein>
<keyword evidence="10" id="KW-0862">Zinc</keyword>
<gene>
    <name evidence="16" type="ORF">DDE83_002767</name>
</gene>
<evidence type="ECO:0000256" key="11">
    <source>
        <dbReference type="ARBA" id="ARBA00022989"/>
    </source>
</evidence>
<dbReference type="Pfam" id="PF12906">
    <property type="entry name" value="RINGv"/>
    <property type="match status" value="1"/>
</dbReference>
<organism evidence="16 17">
    <name type="scientific">Stemphylium lycopersici</name>
    <name type="common">Tomato gray leaf spot disease fungus</name>
    <name type="synonym">Thyrospora lycopersici</name>
    <dbReference type="NCBI Taxonomy" id="183478"/>
    <lineage>
        <taxon>Eukaryota</taxon>
        <taxon>Fungi</taxon>
        <taxon>Dikarya</taxon>
        <taxon>Ascomycota</taxon>
        <taxon>Pezizomycotina</taxon>
        <taxon>Dothideomycetes</taxon>
        <taxon>Pleosporomycetidae</taxon>
        <taxon>Pleosporales</taxon>
        <taxon>Pleosporineae</taxon>
        <taxon>Pleosporaceae</taxon>
        <taxon>Stemphylium</taxon>
    </lineage>
</organism>
<feature type="transmembrane region" description="Helical" evidence="14">
    <location>
        <begin position="1041"/>
        <end position="1059"/>
    </location>
</feature>
<dbReference type="Pfam" id="PF23113">
    <property type="entry name" value="MARCHF6_C"/>
    <property type="match status" value="1"/>
</dbReference>
<feature type="transmembrane region" description="Helical" evidence="14">
    <location>
        <begin position="1585"/>
        <end position="1608"/>
    </location>
</feature>
<feature type="transmembrane region" description="Helical" evidence="14">
    <location>
        <begin position="810"/>
        <end position="832"/>
    </location>
</feature>
<feature type="compositionally biased region" description="Basic and acidic residues" evidence="13">
    <location>
        <begin position="475"/>
        <end position="486"/>
    </location>
</feature>
<proteinExistence type="predicted"/>
<dbReference type="InterPro" id="IPR056521">
    <property type="entry name" value="MARCHF6-like_C"/>
</dbReference>
<evidence type="ECO:0000313" key="16">
    <source>
        <dbReference type="EMBL" id="RAR13878.1"/>
    </source>
</evidence>
<dbReference type="InterPro" id="IPR011016">
    <property type="entry name" value="Znf_RING-CH"/>
</dbReference>
<dbReference type="GO" id="GO:0061630">
    <property type="term" value="F:ubiquitin protein ligase activity"/>
    <property type="evidence" value="ECO:0007669"/>
    <property type="project" value="UniProtKB-EC"/>
</dbReference>
<comment type="caution">
    <text evidence="16">The sequence shown here is derived from an EMBL/GenBank/DDBJ whole genome shotgun (WGS) entry which is preliminary data.</text>
</comment>
<dbReference type="CDD" id="cd16702">
    <property type="entry name" value="RING_CH-C4HC3_MARCH6"/>
    <property type="match status" value="1"/>
</dbReference>
<dbReference type="PROSITE" id="PS51292">
    <property type="entry name" value="ZF_RING_CH"/>
    <property type="match status" value="1"/>
</dbReference>
<feature type="compositionally biased region" description="Basic and acidic residues" evidence="13">
    <location>
        <begin position="575"/>
        <end position="593"/>
    </location>
</feature>
<evidence type="ECO:0000256" key="14">
    <source>
        <dbReference type="SAM" id="Phobius"/>
    </source>
</evidence>
<dbReference type="OrthoDB" id="1108038at2759"/>
<dbReference type="Gene3D" id="3.30.40.10">
    <property type="entry name" value="Zinc/RING finger domain, C3HC4 (zinc finger)"/>
    <property type="match status" value="1"/>
</dbReference>
<feature type="transmembrane region" description="Helical" evidence="14">
    <location>
        <begin position="1138"/>
        <end position="1159"/>
    </location>
</feature>
<evidence type="ECO:0000256" key="3">
    <source>
        <dbReference type="ARBA" id="ARBA00004906"/>
    </source>
</evidence>
<dbReference type="Proteomes" id="UP000249619">
    <property type="component" value="Unassembled WGS sequence"/>
</dbReference>
<evidence type="ECO:0000256" key="8">
    <source>
        <dbReference type="ARBA" id="ARBA00022771"/>
    </source>
</evidence>
<feature type="transmembrane region" description="Helical" evidence="14">
    <location>
        <begin position="1544"/>
        <end position="1565"/>
    </location>
</feature>
<keyword evidence="5" id="KW-0808">Transferase</keyword>
<feature type="region of interest" description="Disordered" evidence="13">
    <location>
        <begin position="378"/>
        <end position="406"/>
    </location>
</feature>
<evidence type="ECO:0000256" key="10">
    <source>
        <dbReference type="ARBA" id="ARBA00022833"/>
    </source>
</evidence>
<feature type="compositionally biased region" description="Polar residues" evidence="13">
    <location>
        <begin position="649"/>
        <end position="678"/>
    </location>
</feature>
<keyword evidence="11 14" id="KW-1133">Transmembrane helix</keyword>
<dbReference type="STRING" id="183478.A0A364N956"/>
<evidence type="ECO:0000256" key="1">
    <source>
        <dbReference type="ARBA" id="ARBA00000900"/>
    </source>
</evidence>
<dbReference type="EMBL" id="QGDH01000029">
    <property type="protein sequence ID" value="RAR13878.1"/>
    <property type="molecule type" value="Genomic_DNA"/>
</dbReference>
<dbReference type="GO" id="GO:0005789">
    <property type="term" value="C:endoplasmic reticulum membrane"/>
    <property type="evidence" value="ECO:0007669"/>
    <property type="project" value="TreeGrafter"/>
</dbReference>
<evidence type="ECO:0000313" key="17">
    <source>
        <dbReference type="Proteomes" id="UP000249619"/>
    </source>
</evidence>
<evidence type="ECO:0000259" key="15">
    <source>
        <dbReference type="PROSITE" id="PS51292"/>
    </source>
</evidence>
<evidence type="ECO:0000256" key="7">
    <source>
        <dbReference type="ARBA" id="ARBA00022723"/>
    </source>
</evidence>
<feature type="transmembrane region" description="Helical" evidence="14">
    <location>
        <begin position="1455"/>
        <end position="1478"/>
    </location>
</feature>
<feature type="compositionally biased region" description="Basic and acidic residues" evidence="13">
    <location>
        <begin position="523"/>
        <end position="543"/>
    </location>
</feature>
<feature type="transmembrane region" description="Helical" evidence="14">
    <location>
        <begin position="1240"/>
        <end position="1258"/>
    </location>
</feature>
<keyword evidence="6 14" id="KW-0812">Transmembrane</keyword>
<evidence type="ECO:0000256" key="6">
    <source>
        <dbReference type="ARBA" id="ARBA00022692"/>
    </source>
</evidence>